<proteinExistence type="inferred from homology"/>
<evidence type="ECO:0000313" key="9">
    <source>
        <dbReference type="Proteomes" id="UP000075755"/>
    </source>
</evidence>
<evidence type="ECO:0000259" key="6">
    <source>
        <dbReference type="SMART" id="SM00470"/>
    </source>
</evidence>
<accession>A0AAC8YQ71</accession>
<comment type="catalytic activity">
    <reaction evidence="3">
        <text>a 2'-deoxyadenosine in DNA + S-adenosyl-L-methionine = an N(6)-methyl-2'-deoxyadenosine in DNA + S-adenosyl-L-homocysteine + H(+)</text>
        <dbReference type="Rhea" id="RHEA:15197"/>
        <dbReference type="Rhea" id="RHEA-COMP:12418"/>
        <dbReference type="Rhea" id="RHEA-COMP:12419"/>
        <dbReference type="ChEBI" id="CHEBI:15378"/>
        <dbReference type="ChEBI" id="CHEBI:57856"/>
        <dbReference type="ChEBI" id="CHEBI:59789"/>
        <dbReference type="ChEBI" id="CHEBI:90615"/>
        <dbReference type="ChEBI" id="CHEBI:90616"/>
        <dbReference type="EC" id="2.1.1.72"/>
    </reaction>
</comment>
<organism evidence="7 9">
    <name type="scientific">Aminobacter aminovorans</name>
    <name type="common">Chelatobacter heintzii</name>
    <dbReference type="NCBI Taxonomy" id="83263"/>
    <lineage>
        <taxon>Bacteria</taxon>
        <taxon>Pseudomonadati</taxon>
        <taxon>Pseudomonadota</taxon>
        <taxon>Alphaproteobacteria</taxon>
        <taxon>Hyphomicrobiales</taxon>
        <taxon>Phyllobacteriaceae</taxon>
        <taxon>Aminobacter</taxon>
    </lineage>
</organism>
<dbReference type="GO" id="GO:0008170">
    <property type="term" value="F:N-methyltransferase activity"/>
    <property type="evidence" value="ECO:0007669"/>
    <property type="project" value="InterPro"/>
</dbReference>
<feature type="compositionally biased region" description="Acidic residues" evidence="5">
    <location>
        <begin position="1"/>
        <end position="12"/>
    </location>
</feature>
<dbReference type="Proteomes" id="UP000075755">
    <property type="component" value="Chromosome"/>
</dbReference>
<dbReference type="KEGG" id="aak:AA2016_3555"/>
<dbReference type="Gene3D" id="3.40.50.150">
    <property type="entry name" value="Vaccinia Virus protein VP39"/>
    <property type="match status" value="1"/>
</dbReference>
<keyword evidence="10" id="KW-1185">Reference proteome</keyword>
<sequence>MQWDVEDHDDEPASPSASLSGSRPVSTPAALGLGPLRLVVEYRPAAALIPYARNARTHSDAQVAQIAASIREFGWTNPILVDGDNGIIAGHGRLLAARQLGFGDVPVIELAGLSEAQKRAYIIADNKMALNAGWDIELLGLEIGELETLGFDVTLTGFDETEIAALKNLGTQGLTDPDAIPDVPERPASRRGDIWLLGHHRLICGDSTCAEDVERVLNGVSTHLLVSDPPYGVSYDPTWRERFGDGSNLARGKVLNDDRADWRETWALFPGDVAYVWHGALHAAVVAASLEASGFVIRSQIIWDKTRLVIGRGDYHWQHEPAWYAVRKGGKGHWSGDRKQTTVWQIPHRKSATGHGTQKPVDCMRRPIENNSSPGQAVYEPFCGSGTTIIAAEMTGRCCHAIELNPVYVDVSIVRWQDFTGEQARLEGDGRSFAEVAAERVSGVL</sequence>
<dbReference type="InterPro" id="IPR029063">
    <property type="entry name" value="SAM-dependent_MTases_sf"/>
</dbReference>
<dbReference type="REBASE" id="143196">
    <property type="entry name" value="M.Aam2477ORF3555P"/>
</dbReference>
<feature type="compositionally biased region" description="Polar residues" evidence="5">
    <location>
        <begin position="15"/>
        <end position="25"/>
    </location>
</feature>
<reference evidence="8 10" key="2">
    <citation type="submission" date="2020-08" db="EMBL/GenBank/DDBJ databases">
        <title>Genomic Encyclopedia of Type Strains, Phase IV (KMG-IV): sequencing the most valuable type-strain genomes for metagenomic binning, comparative biology and taxonomic classification.</title>
        <authorList>
            <person name="Goeker M."/>
        </authorList>
    </citation>
    <scope>NUCLEOTIDE SEQUENCE [LARGE SCALE GENOMIC DNA]</scope>
    <source>
        <strain evidence="8 10">DSM 10368</strain>
    </source>
</reference>
<dbReference type="InterPro" id="IPR036086">
    <property type="entry name" value="ParB/Sulfiredoxin_sf"/>
</dbReference>
<evidence type="ECO:0000256" key="3">
    <source>
        <dbReference type="ARBA" id="ARBA00047942"/>
    </source>
</evidence>
<keyword evidence="1 7" id="KW-0489">Methyltransferase</keyword>
<dbReference type="InterPro" id="IPR015840">
    <property type="entry name" value="DNA_MeTrfase_ParB"/>
</dbReference>
<name>A0AAC8YQ71_AMIAI</name>
<dbReference type="Pfam" id="PF02195">
    <property type="entry name" value="ParB_N"/>
    <property type="match status" value="1"/>
</dbReference>
<dbReference type="AlphaFoldDB" id="A0AAC8YQ71"/>
<dbReference type="Proteomes" id="UP000577697">
    <property type="component" value="Unassembled WGS sequence"/>
</dbReference>
<dbReference type="InterPro" id="IPR003115">
    <property type="entry name" value="ParB_N"/>
</dbReference>
<dbReference type="SUPFAM" id="SSF110849">
    <property type="entry name" value="ParB/Sulfiredoxin"/>
    <property type="match status" value="1"/>
</dbReference>
<evidence type="ECO:0000256" key="2">
    <source>
        <dbReference type="ARBA" id="ARBA00022679"/>
    </source>
</evidence>
<dbReference type="PRINTS" id="PR00508">
    <property type="entry name" value="S21N4MTFRASE"/>
</dbReference>
<dbReference type="EC" id="2.1.1.-" evidence="4"/>
<dbReference type="GO" id="GO:0009007">
    <property type="term" value="F:site-specific DNA-methyltransferase (adenine-specific) activity"/>
    <property type="evidence" value="ECO:0007669"/>
    <property type="project" value="UniProtKB-EC"/>
</dbReference>
<evidence type="ECO:0000256" key="1">
    <source>
        <dbReference type="ARBA" id="ARBA00022603"/>
    </source>
</evidence>
<feature type="region of interest" description="Disordered" evidence="5">
    <location>
        <begin position="1"/>
        <end position="26"/>
    </location>
</feature>
<dbReference type="EMBL" id="JACICB010000015">
    <property type="protein sequence ID" value="MBB3707800.1"/>
    <property type="molecule type" value="Genomic_DNA"/>
</dbReference>
<dbReference type="SUPFAM" id="SSF53335">
    <property type="entry name" value="S-adenosyl-L-methionine-dependent methyltransferases"/>
    <property type="match status" value="1"/>
</dbReference>
<dbReference type="Pfam" id="PF01555">
    <property type="entry name" value="N6_N4_Mtase"/>
    <property type="match status" value="1"/>
</dbReference>
<dbReference type="Gene3D" id="3.90.1530.10">
    <property type="entry name" value="Conserved hypothetical protein from pyrococcus furiosus pfu- 392566-001, ParB domain"/>
    <property type="match status" value="1"/>
</dbReference>
<dbReference type="CDD" id="cd16403">
    <property type="entry name" value="ParB_N_like_MT"/>
    <property type="match status" value="1"/>
</dbReference>
<evidence type="ECO:0000313" key="10">
    <source>
        <dbReference type="Proteomes" id="UP000577697"/>
    </source>
</evidence>
<protein>
    <recommendedName>
        <fullName evidence="4">Methyltransferase</fullName>
        <ecNumber evidence="4">2.1.1.-</ecNumber>
    </recommendedName>
</protein>
<dbReference type="SMART" id="SM00470">
    <property type="entry name" value="ParB"/>
    <property type="match status" value="1"/>
</dbReference>
<feature type="domain" description="ParB-like N-terminal" evidence="6">
    <location>
        <begin position="41"/>
        <end position="126"/>
    </location>
</feature>
<keyword evidence="2" id="KW-0808">Transferase</keyword>
<dbReference type="InterPro" id="IPR002941">
    <property type="entry name" value="DNA_methylase_N4/N6"/>
</dbReference>
<dbReference type="EMBL" id="CP015005">
    <property type="protein sequence ID" value="AMS42477.1"/>
    <property type="molecule type" value="Genomic_DNA"/>
</dbReference>
<comment type="similarity">
    <text evidence="4">Belongs to the N(4)/N(6)-methyltransferase family.</text>
</comment>
<reference evidence="7 9" key="1">
    <citation type="submission" date="2016-03" db="EMBL/GenBank/DDBJ databases">
        <title>Complete genome of Aminobacter aminovorans KCTC 2477.</title>
        <authorList>
            <person name="Kim K.M."/>
        </authorList>
    </citation>
    <scope>NUCLEOTIDE SEQUENCE [LARGE SCALE GENOMIC DNA]</scope>
    <source>
        <strain evidence="7 9">KCTC 2477</strain>
    </source>
</reference>
<evidence type="ECO:0000313" key="8">
    <source>
        <dbReference type="EMBL" id="MBB3707800.1"/>
    </source>
</evidence>
<dbReference type="GO" id="GO:0003677">
    <property type="term" value="F:DNA binding"/>
    <property type="evidence" value="ECO:0007669"/>
    <property type="project" value="InterPro"/>
</dbReference>
<dbReference type="InterPro" id="IPR001091">
    <property type="entry name" value="RM_Methyltransferase"/>
</dbReference>
<dbReference type="PIRSF" id="PIRSF036758">
    <property type="entry name" value="Aden_M_ParB"/>
    <property type="match status" value="1"/>
</dbReference>
<gene>
    <name evidence="7" type="ORF">AA2016_3555</name>
    <name evidence="8" type="ORF">FHS67_004133</name>
</gene>
<dbReference type="RefSeq" id="WP_083948577.1">
    <property type="nucleotide sequence ID" value="NZ_CP015005.1"/>
</dbReference>
<evidence type="ECO:0000256" key="4">
    <source>
        <dbReference type="RuleBase" id="RU362026"/>
    </source>
</evidence>
<dbReference type="GO" id="GO:0032259">
    <property type="term" value="P:methylation"/>
    <property type="evidence" value="ECO:0007669"/>
    <property type="project" value="UniProtKB-KW"/>
</dbReference>
<evidence type="ECO:0000256" key="5">
    <source>
        <dbReference type="SAM" id="MobiDB-lite"/>
    </source>
</evidence>
<evidence type="ECO:0000313" key="7">
    <source>
        <dbReference type="EMBL" id="AMS42477.1"/>
    </source>
</evidence>